<comment type="subcellular location">
    <subcellularLocation>
        <location evidence="4">Cytoplasm</location>
    </subcellularLocation>
    <subcellularLocation>
        <location evidence="4">Early endosome membrane</location>
    </subcellularLocation>
</comment>
<keyword evidence="2 5" id="KW-0863">Zinc-finger</keyword>
<protein>
    <recommendedName>
        <fullName evidence="4">Zinc finger FYVE domain-containing protein</fullName>
    </recommendedName>
</protein>
<keyword evidence="6" id="KW-0175">Coiled coil</keyword>
<dbReference type="GeneID" id="111592518"/>
<evidence type="ECO:0000256" key="4">
    <source>
        <dbReference type="PIRNR" id="PIRNR037289"/>
    </source>
</evidence>
<dbReference type="OMA" id="GVLIHRH"/>
<dbReference type="InterPro" id="IPR037145">
    <property type="entry name" value="SARA_Smad-bd_sf"/>
</dbReference>
<accession>A0A6J1L2C0</accession>
<dbReference type="InterPro" id="IPR035438">
    <property type="entry name" value="SARA/endofin"/>
</dbReference>
<feature type="domain" description="FYVE-type" evidence="8">
    <location>
        <begin position="552"/>
        <end position="611"/>
    </location>
</feature>
<reference evidence="10" key="1">
    <citation type="submission" date="2025-08" db="UniProtKB">
        <authorList>
            <consortium name="RefSeq"/>
        </authorList>
    </citation>
    <scope>IDENTIFICATION</scope>
    <source>
        <strain evidence="10">15085-1641.00</strain>
        <tissue evidence="10">Whole body</tissue>
    </source>
</reference>
<gene>
    <name evidence="10" type="primary">LOC111592518</name>
</gene>
<feature type="region of interest" description="Disordered" evidence="7">
    <location>
        <begin position="427"/>
        <end position="534"/>
    </location>
</feature>
<feature type="compositionally biased region" description="Low complexity" evidence="7">
    <location>
        <begin position="791"/>
        <end position="801"/>
    </location>
</feature>
<dbReference type="SMART" id="SM01422">
    <property type="entry name" value="SARA"/>
    <property type="match status" value="1"/>
</dbReference>
<dbReference type="PANTHER" id="PTHR46319">
    <property type="entry name" value="ZINC FINGER FYVE DOMAIN-CONTAINING PROTEIN"/>
    <property type="match status" value="1"/>
</dbReference>
<dbReference type="GO" id="GO:0005829">
    <property type="term" value="C:cytosol"/>
    <property type="evidence" value="ECO:0007669"/>
    <property type="project" value="UniProtKB-UniRule"/>
</dbReference>
<dbReference type="PANTHER" id="PTHR46319:SF3">
    <property type="entry name" value="ZINC FINGER FYVE DOMAIN-CONTAINING PROTEIN"/>
    <property type="match status" value="1"/>
</dbReference>
<feature type="compositionally biased region" description="Low complexity" evidence="7">
    <location>
        <begin position="283"/>
        <end position="304"/>
    </location>
</feature>
<feature type="coiled-coil region" evidence="6">
    <location>
        <begin position="3"/>
        <end position="30"/>
    </location>
</feature>
<feature type="region of interest" description="Disordered" evidence="7">
    <location>
        <begin position="620"/>
        <end position="765"/>
    </location>
</feature>
<dbReference type="CTD" id="44263"/>
<keyword evidence="4" id="KW-0963">Cytoplasm</keyword>
<dbReference type="GO" id="GO:0016197">
    <property type="term" value="P:endosomal transport"/>
    <property type="evidence" value="ECO:0007669"/>
    <property type="project" value="TreeGrafter"/>
</dbReference>
<dbReference type="PIRSF" id="PIRSF037289">
    <property type="entry name" value="SARA/endofin"/>
    <property type="match status" value="1"/>
</dbReference>
<feature type="region of interest" description="Disordered" evidence="7">
    <location>
        <begin position="337"/>
        <end position="398"/>
    </location>
</feature>
<dbReference type="InterPro" id="IPR013083">
    <property type="entry name" value="Znf_RING/FYVE/PHD"/>
</dbReference>
<feature type="compositionally biased region" description="Pro residues" evidence="7">
    <location>
        <begin position="629"/>
        <end position="642"/>
    </location>
</feature>
<dbReference type="SMART" id="SM00064">
    <property type="entry name" value="FYVE"/>
    <property type="match status" value="1"/>
</dbReference>
<feature type="compositionally biased region" description="Low complexity" evidence="7">
    <location>
        <begin position="343"/>
        <end position="353"/>
    </location>
</feature>
<sequence>MDLVDIDQVLDNLEAELKADEQLSRNATSAAAAAATATVSVGGESRPLGDGSAGAAKNFVGVSQVFNSLNDYRNNVQSLATGMQAHESYNWETEAAQQREEQEPEQLDDEVEEQEVEEDDEEEELARHEDINKFSEAKSKDGNVSSTESLTTSSCSTFSSGPSPGNVSNSEEQEELSTPPQSDKPSALELPPKANSELDQQLEQQVAPAVVEDLATGLSSISITNTNTTESQSILPCEVTASSALGKVLNELSEETSTDLDTQSQARGAGGNVHILPVMNQTNPAQEQQTKQQAEQELQQQLEQAPKRSQPLTFCSTMDEISDTELDSMLQEVEADIEEETEAAAASTSSSDSCLRQPHGMIDDDDDGSASISPATEEESVRILSEQETNSADQMNVDNFSQASTVEFAELRANEATPVVATAAEELASSFSSTASDTDSLSGRKLEDDVIDEEEDSIATDALETQEQRPQRPQTLDLNGGQQANAGQTPPPGGEQTADQAEAQAEDAAAAATATAVAAEGEEDDDSPIYEAVGYSDPHANLGKVPPIWVPDNMAGQCMQCQQKFTMIKRRHHCRACGKVLCSVCCSQRFHLQFANEPESRVCVQCFMILTERQANGGVSDSYAGAPPSALPPTPMRSPNPNNPMEYCSTIPPHRQVAADGAPPPSVIVPVGVLKKTDGSSSNSSSSDGKKGRKRKSVMFSDGIAPGSELASTMEQQWGEAKQARRGLQRSNSGAGTAASNNQKPPTPGASSSNSSGNGGSSIDNSTTMGLVAQLFRGSIPPSAAAATLTAAAAGSQTSSAGRNTAQTSPRRKVEPQRSRKLPPSDAQGCFIPYEENALPPICISSNGSSSNCDVEYKEVRNDADLLERLQRETLKFIVKNNFYVLVKVVNMSCCMNRWVLNFTTSGLHHVGNDELIILLEIKPPPAAANSGPTVPRDIFQHLYEIYVEAEHARSSTHELAFTSPRSANFLGSREHGGFIYIRPTYQCLQGVIVPESPYLVAVLIHRHEVPWAKVLPLRLILRLGAQYRYYPCPLISVRNRESVYGEIAQTIINFLVDFRNYSYSLPAIRGLYIHMEDRQTTVIIPRYRQNDVIKAINNATDHILAFAGNFSKVADGHLVCMQNINDDRSEMYAYSTQAINIQGQPRKVTGASFFVLNEALKSSSGLSGKCSIVEDGLMVQIMPAKMEEVRQALRNQTDIDIVCGPVAATDEQSEIVSIKWVDNDREINVGVKSPIDEKPMDGVANMRVHASFNYSNTNYAIRLSDIFIVKCEDWYATNGGNYADITRIAEQLARSASMALLPFLDLLAAAGINKLALRATLDQENVCYEAGARGSKLPPLYMNALDNHLIATLHGESSGIQDPIILELVFYILNA</sequence>
<dbReference type="Gene3D" id="4.10.720.10">
    <property type="entry name" value="Smad anchor for receptor activation, Smad-binding domain"/>
    <property type="match status" value="1"/>
</dbReference>
<feature type="compositionally biased region" description="Polar residues" evidence="7">
    <location>
        <begin position="386"/>
        <end position="398"/>
    </location>
</feature>
<feature type="compositionally biased region" description="Polar residues" evidence="7">
    <location>
        <begin position="729"/>
        <end position="744"/>
    </location>
</feature>
<evidence type="ECO:0000256" key="5">
    <source>
        <dbReference type="PROSITE-ProRule" id="PRU00091"/>
    </source>
</evidence>
<dbReference type="InterPro" id="IPR000306">
    <property type="entry name" value="Znf_FYVE"/>
</dbReference>
<keyword evidence="1 4" id="KW-0479">Metal-binding</keyword>
<dbReference type="PROSITE" id="PS50178">
    <property type="entry name" value="ZF_FYVE"/>
    <property type="match status" value="1"/>
</dbReference>
<keyword evidence="3" id="KW-0862">Zinc</keyword>
<dbReference type="InterPro" id="IPR011011">
    <property type="entry name" value="Znf_FYVE_PHD"/>
</dbReference>
<evidence type="ECO:0000256" key="3">
    <source>
        <dbReference type="ARBA" id="ARBA00022833"/>
    </source>
</evidence>
<dbReference type="KEGG" id="dhe:111592518"/>
<dbReference type="Gene3D" id="3.30.1360.220">
    <property type="entry name" value="Domain of unknown function (DUF3480), N-terminal subdomain"/>
    <property type="match status" value="2"/>
</dbReference>
<feature type="region of interest" description="Disordered" evidence="7">
    <location>
        <begin position="283"/>
        <end position="312"/>
    </location>
</feature>
<dbReference type="OrthoDB" id="5872154at2759"/>
<proteinExistence type="predicted"/>
<dbReference type="Gene3D" id="3.30.500.40">
    <property type="match status" value="1"/>
</dbReference>
<evidence type="ECO:0000313" key="10">
    <source>
        <dbReference type="RefSeq" id="XP_023160537.2"/>
    </source>
</evidence>
<keyword evidence="4" id="KW-0967">Endosome</keyword>
<keyword evidence="4" id="KW-0472">Membrane</keyword>
<feature type="compositionally biased region" description="Polar residues" evidence="7">
    <location>
        <begin position="471"/>
        <end position="488"/>
    </location>
</feature>
<dbReference type="SUPFAM" id="SSF57903">
    <property type="entry name" value="FYVE/PHD zinc finger"/>
    <property type="match status" value="1"/>
</dbReference>
<feature type="compositionally biased region" description="Low complexity" evidence="7">
    <location>
        <begin position="751"/>
        <end position="765"/>
    </location>
</feature>
<feature type="compositionally biased region" description="Low complexity" evidence="7">
    <location>
        <begin position="427"/>
        <end position="441"/>
    </location>
</feature>
<dbReference type="GO" id="GO:0031901">
    <property type="term" value="C:early endosome membrane"/>
    <property type="evidence" value="ECO:0007669"/>
    <property type="project" value="UniProtKB-SubCell"/>
</dbReference>
<evidence type="ECO:0000259" key="8">
    <source>
        <dbReference type="PROSITE" id="PS50178"/>
    </source>
</evidence>
<evidence type="ECO:0000313" key="9">
    <source>
        <dbReference type="Proteomes" id="UP000504633"/>
    </source>
</evidence>
<dbReference type="FunFam" id="3.30.1360.220:FF:000002">
    <property type="entry name" value="Zinc finger FYVE domain-containing protein"/>
    <property type="match status" value="1"/>
</dbReference>
<dbReference type="GO" id="GO:0008270">
    <property type="term" value="F:zinc ion binding"/>
    <property type="evidence" value="ECO:0007669"/>
    <property type="project" value="UniProtKB-KW"/>
</dbReference>
<feature type="compositionally biased region" description="Acidic residues" evidence="7">
    <location>
        <begin position="102"/>
        <end position="124"/>
    </location>
</feature>
<evidence type="ECO:0000256" key="6">
    <source>
        <dbReference type="SAM" id="Coils"/>
    </source>
</evidence>
<dbReference type="CDD" id="cd15729">
    <property type="entry name" value="FYVE_endofin"/>
    <property type="match status" value="1"/>
</dbReference>
<feature type="compositionally biased region" description="Low complexity" evidence="7">
    <location>
        <begin position="494"/>
        <end position="519"/>
    </location>
</feature>
<feature type="compositionally biased region" description="Low complexity" evidence="7">
    <location>
        <begin position="145"/>
        <end position="170"/>
    </location>
</feature>
<dbReference type="Proteomes" id="UP000504633">
    <property type="component" value="Unplaced"/>
</dbReference>
<dbReference type="InterPro" id="IPR022557">
    <property type="entry name" value="SARA-like_C"/>
</dbReference>
<dbReference type="InterPro" id="IPR024608">
    <property type="entry name" value="SARA-like_SBD"/>
</dbReference>
<dbReference type="SMART" id="SM01421">
    <property type="entry name" value="DUF3480"/>
    <property type="match status" value="1"/>
</dbReference>
<feature type="region of interest" description="Disordered" evidence="7">
    <location>
        <begin position="92"/>
        <end position="206"/>
    </location>
</feature>
<feature type="region of interest" description="Disordered" evidence="7">
    <location>
        <begin position="791"/>
        <end position="827"/>
    </location>
</feature>
<dbReference type="Pfam" id="PF11979">
    <property type="entry name" value="SARA_C"/>
    <property type="match status" value="1"/>
</dbReference>
<name>A0A6J1L2C0_DROHY</name>
<dbReference type="Gene3D" id="3.30.40.10">
    <property type="entry name" value="Zinc/RING finger domain, C3HC4 (zinc finger)"/>
    <property type="match status" value="1"/>
</dbReference>
<feature type="compositionally biased region" description="Basic and acidic residues" evidence="7">
    <location>
        <begin position="125"/>
        <end position="141"/>
    </location>
</feature>
<organism evidence="9 10">
    <name type="scientific">Drosophila hydei</name>
    <name type="common">Fruit fly</name>
    <dbReference type="NCBI Taxonomy" id="7224"/>
    <lineage>
        <taxon>Eukaryota</taxon>
        <taxon>Metazoa</taxon>
        <taxon>Ecdysozoa</taxon>
        <taxon>Arthropoda</taxon>
        <taxon>Hexapoda</taxon>
        <taxon>Insecta</taxon>
        <taxon>Pterygota</taxon>
        <taxon>Neoptera</taxon>
        <taxon>Endopterygota</taxon>
        <taxon>Diptera</taxon>
        <taxon>Brachycera</taxon>
        <taxon>Muscomorpha</taxon>
        <taxon>Ephydroidea</taxon>
        <taxon>Drosophilidae</taxon>
        <taxon>Drosophila</taxon>
    </lineage>
</organism>
<dbReference type="Pfam" id="PF01363">
    <property type="entry name" value="FYVE"/>
    <property type="match status" value="1"/>
</dbReference>
<dbReference type="RefSeq" id="XP_023160537.2">
    <property type="nucleotide sequence ID" value="XM_023304769.2"/>
</dbReference>
<evidence type="ECO:0000256" key="1">
    <source>
        <dbReference type="ARBA" id="ARBA00022723"/>
    </source>
</evidence>
<keyword evidence="9" id="KW-1185">Reference proteome</keyword>
<feature type="compositionally biased region" description="Acidic residues" evidence="7">
    <location>
        <begin position="449"/>
        <end position="458"/>
    </location>
</feature>
<dbReference type="InterPro" id="IPR017455">
    <property type="entry name" value="Znf_FYVE-rel"/>
</dbReference>
<dbReference type="FunFam" id="3.30.40.10:FF:000084">
    <property type="entry name" value="Zinc finger, FYVE domain-containing 9b"/>
    <property type="match status" value="1"/>
</dbReference>
<evidence type="ECO:0000256" key="2">
    <source>
        <dbReference type="ARBA" id="ARBA00022771"/>
    </source>
</evidence>
<evidence type="ECO:0000256" key="7">
    <source>
        <dbReference type="SAM" id="MobiDB-lite"/>
    </source>
</evidence>
<dbReference type="Pfam" id="PF11409">
    <property type="entry name" value="SARA"/>
    <property type="match status" value="1"/>
</dbReference>